<dbReference type="AlphaFoldDB" id="A0A2A9MHS5"/>
<evidence type="ECO:0000313" key="1">
    <source>
        <dbReference type="EMBL" id="PFH37449.1"/>
    </source>
</evidence>
<comment type="caution">
    <text evidence="1">The sequence shown here is derived from an EMBL/GenBank/DDBJ whole genome shotgun (WGS) entry which is preliminary data.</text>
</comment>
<dbReference type="GeneID" id="40308888"/>
<dbReference type="Proteomes" id="UP000224006">
    <property type="component" value="Chromosome II"/>
</dbReference>
<dbReference type="KEGG" id="bbes:BESB_039070"/>
<dbReference type="RefSeq" id="XP_029221458.1">
    <property type="nucleotide sequence ID" value="XM_029362493.1"/>
</dbReference>
<sequence length="358" mass="38571">MLAIKRGMGSQFIPGNHRRRQLNVLYNANRSVRVLHCGTTIGHTSLRSKGMAGQLRATRANRSHVATAIPPESGVAAIVAENVVLLAAWLAGARPSAPRPASFHSRLETTPKALGVRTMTAQSGLHGPVCEMASSRPSGGASLLCFVVILAFGGVVKTLRIQDQQSPLLKESPAGDEKCTLGTTADDECRAAVVVNEFALILRASCYPTDVAWAMEVYRGRGMEGHPLPAVSVGRGLIPEVRKLAIDEKRQACKELKRAALSPDAESKTLVYLTHGRILTCSEAVPAWFRGVFSFNGIYPENNWEAYRKVPLTAEFIKMMREAPMDIGCALIENCGGVNAVLCVTNAPQLNVEEAPFT</sequence>
<organism evidence="1 2">
    <name type="scientific">Besnoitia besnoiti</name>
    <name type="common">Apicomplexan protozoan</name>
    <dbReference type="NCBI Taxonomy" id="94643"/>
    <lineage>
        <taxon>Eukaryota</taxon>
        <taxon>Sar</taxon>
        <taxon>Alveolata</taxon>
        <taxon>Apicomplexa</taxon>
        <taxon>Conoidasida</taxon>
        <taxon>Coccidia</taxon>
        <taxon>Eucoccidiorida</taxon>
        <taxon>Eimeriorina</taxon>
        <taxon>Sarcocystidae</taxon>
        <taxon>Besnoitia</taxon>
    </lineage>
</organism>
<proteinExistence type="predicted"/>
<reference evidence="1 2" key="1">
    <citation type="submission" date="2017-09" db="EMBL/GenBank/DDBJ databases">
        <title>Genome sequencing of Besnoitia besnoiti strain Bb-Ger1.</title>
        <authorList>
            <person name="Schares G."/>
            <person name="Venepally P."/>
            <person name="Lorenzi H.A."/>
        </authorList>
    </citation>
    <scope>NUCLEOTIDE SEQUENCE [LARGE SCALE GENOMIC DNA]</scope>
    <source>
        <strain evidence="1 2">Bb-Ger1</strain>
    </source>
</reference>
<name>A0A2A9MHS5_BESBE</name>
<dbReference type="VEuPathDB" id="ToxoDB:BESB_039070"/>
<protein>
    <submittedName>
        <fullName evidence="1">Uncharacterized protein</fullName>
    </submittedName>
</protein>
<keyword evidence="2" id="KW-1185">Reference proteome</keyword>
<accession>A0A2A9MHS5</accession>
<evidence type="ECO:0000313" key="2">
    <source>
        <dbReference type="Proteomes" id="UP000224006"/>
    </source>
</evidence>
<gene>
    <name evidence="1" type="ORF">BESB_039070</name>
</gene>
<dbReference type="EMBL" id="NWUJ01000002">
    <property type="protein sequence ID" value="PFH37449.1"/>
    <property type="molecule type" value="Genomic_DNA"/>
</dbReference>